<protein>
    <submittedName>
        <fullName evidence="1">Uncharacterized protein</fullName>
    </submittedName>
</protein>
<dbReference type="AlphaFoldDB" id="W9RU32"/>
<evidence type="ECO:0000313" key="2">
    <source>
        <dbReference type="Proteomes" id="UP000030645"/>
    </source>
</evidence>
<dbReference type="EMBL" id="KE344618">
    <property type="protein sequence ID" value="EXB72242.1"/>
    <property type="molecule type" value="Genomic_DNA"/>
</dbReference>
<keyword evidence="2" id="KW-1185">Reference proteome</keyword>
<name>W9RU32_9ROSA</name>
<reference evidence="2" key="1">
    <citation type="submission" date="2013-01" db="EMBL/GenBank/DDBJ databases">
        <title>Draft Genome Sequence of a Mulberry Tree, Morus notabilis C.K. Schneid.</title>
        <authorList>
            <person name="He N."/>
            <person name="Zhao S."/>
        </authorList>
    </citation>
    <scope>NUCLEOTIDE SEQUENCE</scope>
</reference>
<organism evidence="1 2">
    <name type="scientific">Morus notabilis</name>
    <dbReference type="NCBI Taxonomy" id="981085"/>
    <lineage>
        <taxon>Eukaryota</taxon>
        <taxon>Viridiplantae</taxon>
        <taxon>Streptophyta</taxon>
        <taxon>Embryophyta</taxon>
        <taxon>Tracheophyta</taxon>
        <taxon>Spermatophyta</taxon>
        <taxon>Magnoliopsida</taxon>
        <taxon>eudicotyledons</taxon>
        <taxon>Gunneridae</taxon>
        <taxon>Pentapetalae</taxon>
        <taxon>rosids</taxon>
        <taxon>fabids</taxon>
        <taxon>Rosales</taxon>
        <taxon>Moraceae</taxon>
        <taxon>Moreae</taxon>
        <taxon>Morus</taxon>
    </lineage>
</organism>
<dbReference type="Proteomes" id="UP000030645">
    <property type="component" value="Unassembled WGS sequence"/>
</dbReference>
<proteinExistence type="predicted"/>
<sequence length="54" mass="5969">MQQVAENELYTKKKEAEGIAAMVEAERLVLEHPHEAPGRELLGISISDKIPLQG</sequence>
<gene>
    <name evidence="1" type="ORF">L484_009125</name>
</gene>
<accession>W9RU32</accession>
<evidence type="ECO:0000313" key="1">
    <source>
        <dbReference type="EMBL" id="EXB72242.1"/>
    </source>
</evidence>